<organism evidence="2 3">
    <name type="scientific">Defluviicoccus vanus</name>
    <dbReference type="NCBI Taxonomy" id="111831"/>
    <lineage>
        <taxon>Bacteria</taxon>
        <taxon>Pseudomonadati</taxon>
        <taxon>Pseudomonadota</taxon>
        <taxon>Alphaproteobacteria</taxon>
        <taxon>Rhodospirillales</taxon>
        <taxon>Rhodospirillaceae</taxon>
        <taxon>Defluviicoccus</taxon>
    </lineage>
</organism>
<evidence type="ECO:0000313" key="2">
    <source>
        <dbReference type="EMBL" id="QNT68852.1"/>
    </source>
</evidence>
<keyword evidence="1" id="KW-1133">Transmembrane helix</keyword>
<keyword evidence="3" id="KW-1185">Reference proteome</keyword>
<reference evidence="2 3" key="1">
    <citation type="submission" date="2020-05" db="EMBL/GenBank/DDBJ databases">
        <title>Complete closed genome sequence of Defluviicoccus vanus.</title>
        <authorList>
            <person name="Bessarab I."/>
            <person name="Arumugam K."/>
            <person name="Maszenan A.M."/>
            <person name="Seviour R.J."/>
            <person name="Williams R.B."/>
        </authorList>
    </citation>
    <scope>NUCLEOTIDE SEQUENCE [LARGE SCALE GENOMIC DNA]</scope>
    <source>
        <strain evidence="2 3">Ben 114</strain>
    </source>
</reference>
<dbReference type="AlphaFoldDB" id="A0A7H1MZG6"/>
<keyword evidence="1" id="KW-0812">Transmembrane</keyword>
<proteinExistence type="predicted"/>
<keyword evidence="1" id="KW-0472">Membrane</keyword>
<name>A0A7H1MZG6_9PROT</name>
<feature type="transmembrane region" description="Helical" evidence="1">
    <location>
        <begin position="12"/>
        <end position="34"/>
    </location>
</feature>
<sequence length="63" mass="6923">MTAASKVGWVGYAVAFVAAHAGLDTLFLVALILGMACHWRFWRIGLPVLVVSVMIGWHWGGRR</sequence>
<evidence type="ECO:0000256" key="1">
    <source>
        <dbReference type="SAM" id="Phobius"/>
    </source>
</evidence>
<evidence type="ECO:0000313" key="3">
    <source>
        <dbReference type="Proteomes" id="UP000516369"/>
    </source>
</evidence>
<dbReference type="Proteomes" id="UP000516369">
    <property type="component" value="Chromosome"/>
</dbReference>
<dbReference type="KEGG" id="dvn:HQ394_05140"/>
<dbReference type="EMBL" id="CP053923">
    <property type="protein sequence ID" value="QNT68852.1"/>
    <property type="molecule type" value="Genomic_DNA"/>
</dbReference>
<dbReference type="RefSeq" id="WP_190262363.1">
    <property type="nucleotide sequence ID" value="NZ_CP053923.1"/>
</dbReference>
<protein>
    <submittedName>
        <fullName evidence="2">Uncharacterized protein</fullName>
    </submittedName>
</protein>
<accession>A0A7H1MZG6</accession>
<feature type="transmembrane region" description="Helical" evidence="1">
    <location>
        <begin position="41"/>
        <end position="60"/>
    </location>
</feature>
<gene>
    <name evidence="2" type="ORF">HQ394_05140</name>
</gene>